<comment type="caution">
    <text evidence="1">The sequence shown here is derived from an EMBL/GenBank/DDBJ whole genome shotgun (WGS) entry which is preliminary data.</text>
</comment>
<accession>A0ACB9PR95</accession>
<gene>
    <name evidence="1" type="ORF">L6164_005671</name>
</gene>
<dbReference type="Proteomes" id="UP000828941">
    <property type="component" value="Chromosome 3"/>
</dbReference>
<name>A0ACB9PR95_BAUVA</name>
<evidence type="ECO:0000313" key="2">
    <source>
        <dbReference type="Proteomes" id="UP000828941"/>
    </source>
</evidence>
<proteinExistence type="predicted"/>
<sequence length="145" mass="16353">MEVLKIKDQKVHKLEHKILHGLLNEALPIVLGPPLAVSSFRRKLCRSFVLQPASGKELLKLVWDIILVSLYPPFDTSSNSLDNLVDGDLGSIPWSALISDEITILERQTECLIAEDLVKELRQDILCSKAYKGHFVKAENRLIIQ</sequence>
<keyword evidence="2" id="KW-1185">Reference proteome</keyword>
<dbReference type="EMBL" id="CM039428">
    <property type="protein sequence ID" value="KAI4351295.1"/>
    <property type="molecule type" value="Genomic_DNA"/>
</dbReference>
<reference evidence="1 2" key="1">
    <citation type="journal article" date="2022" name="DNA Res.">
        <title>Chromosomal-level genome assembly of the orchid tree Bauhinia variegata (Leguminosae; Cercidoideae) supports the allotetraploid origin hypothesis of Bauhinia.</title>
        <authorList>
            <person name="Zhong Y."/>
            <person name="Chen Y."/>
            <person name="Zheng D."/>
            <person name="Pang J."/>
            <person name="Liu Y."/>
            <person name="Luo S."/>
            <person name="Meng S."/>
            <person name="Qian L."/>
            <person name="Wei D."/>
            <person name="Dai S."/>
            <person name="Zhou R."/>
        </authorList>
    </citation>
    <scope>NUCLEOTIDE SEQUENCE [LARGE SCALE GENOMIC DNA]</scope>
    <source>
        <strain evidence="1">BV-YZ2020</strain>
    </source>
</reference>
<protein>
    <submittedName>
        <fullName evidence="1">Uncharacterized protein</fullName>
    </submittedName>
</protein>
<organism evidence="1 2">
    <name type="scientific">Bauhinia variegata</name>
    <name type="common">Purple orchid tree</name>
    <name type="synonym">Phanera variegata</name>
    <dbReference type="NCBI Taxonomy" id="167791"/>
    <lineage>
        <taxon>Eukaryota</taxon>
        <taxon>Viridiplantae</taxon>
        <taxon>Streptophyta</taxon>
        <taxon>Embryophyta</taxon>
        <taxon>Tracheophyta</taxon>
        <taxon>Spermatophyta</taxon>
        <taxon>Magnoliopsida</taxon>
        <taxon>eudicotyledons</taxon>
        <taxon>Gunneridae</taxon>
        <taxon>Pentapetalae</taxon>
        <taxon>rosids</taxon>
        <taxon>fabids</taxon>
        <taxon>Fabales</taxon>
        <taxon>Fabaceae</taxon>
        <taxon>Cercidoideae</taxon>
        <taxon>Cercideae</taxon>
        <taxon>Bauhiniinae</taxon>
        <taxon>Bauhinia</taxon>
    </lineage>
</organism>
<evidence type="ECO:0000313" key="1">
    <source>
        <dbReference type="EMBL" id="KAI4351295.1"/>
    </source>
</evidence>